<dbReference type="PANTHER" id="PTHR33392">
    <property type="entry name" value="POLYISOPRENYL-TEICHOIC ACID--PEPTIDOGLYCAN TEICHOIC ACID TRANSFERASE TAGU"/>
    <property type="match status" value="1"/>
</dbReference>
<dbReference type="NCBIfam" id="TIGR00350">
    <property type="entry name" value="lytR_cpsA_psr"/>
    <property type="match status" value="1"/>
</dbReference>
<evidence type="ECO:0000259" key="2">
    <source>
        <dbReference type="Pfam" id="PF03816"/>
    </source>
</evidence>
<dbReference type="Gene3D" id="3.40.630.190">
    <property type="entry name" value="LCP protein"/>
    <property type="match status" value="1"/>
</dbReference>
<comment type="similarity">
    <text evidence="1">Belongs to the LytR/CpsA/Psr (LCP) family.</text>
</comment>
<reference evidence="3 4" key="1">
    <citation type="submission" date="2018-06" db="EMBL/GenBank/DDBJ databases">
        <authorList>
            <consortium name="Pathogen Informatics"/>
            <person name="Doyle S."/>
        </authorList>
    </citation>
    <scope>NUCLEOTIDE SEQUENCE [LARGE SCALE GENOMIC DNA]</scope>
    <source>
        <strain evidence="3 4">NCTC11535</strain>
    </source>
</reference>
<gene>
    <name evidence="3" type="primary">msrR_2</name>
    <name evidence="3" type="ORF">NCTC11535_01441</name>
</gene>
<feature type="domain" description="Cell envelope-related transcriptional attenuator" evidence="2">
    <location>
        <begin position="82"/>
        <end position="223"/>
    </location>
</feature>
<comment type="caution">
    <text evidence="3">The sequence shown here is derived from an EMBL/GenBank/DDBJ whole genome shotgun (WGS) entry which is preliminary data.</text>
</comment>
<dbReference type="RefSeq" id="WP_229116874.1">
    <property type="nucleotide sequence ID" value="NZ_UAPQ01000008.1"/>
</dbReference>
<dbReference type="Proteomes" id="UP000250006">
    <property type="component" value="Unassembled WGS sequence"/>
</dbReference>
<accession>A0ABY1VNS2</accession>
<proteinExistence type="inferred from homology"/>
<dbReference type="PANTHER" id="PTHR33392:SF6">
    <property type="entry name" value="POLYISOPRENYL-TEICHOIC ACID--PEPTIDOGLYCAN TEICHOIC ACID TRANSFERASE TAGU"/>
    <property type="match status" value="1"/>
</dbReference>
<organism evidence="3 4">
    <name type="scientific">Actinomyces bovis</name>
    <dbReference type="NCBI Taxonomy" id="1658"/>
    <lineage>
        <taxon>Bacteria</taxon>
        <taxon>Bacillati</taxon>
        <taxon>Actinomycetota</taxon>
        <taxon>Actinomycetes</taxon>
        <taxon>Actinomycetales</taxon>
        <taxon>Actinomycetaceae</taxon>
        <taxon>Actinomyces</taxon>
    </lineage>
</organism>
<evidence type="ECO:0000313" key="4">
    <source>
        <dbReference type="Proteomes" id="UP000250006"/>
    </source>
</evidence>
<dbReference type="Pfam" id="PF03816">
    <property type="entry name" value="LytR_cpsA_psr"/>
    <property type="match status" value="1"/>
</dbReference>
<dbReference type="InterPro" id="IPR004474">
    <property type="entry name" value="LytR_CpsA_psr"/>
</dbReference>
<dbReference type="EMBL" id="UAPQ01000008">
    <property type="protein sequence ID" value="SPT53760.1"/>
    <property type="molecule type" value="Genomic_DNA"/>
</dbReference>
<sequence>MLSLLTVVLVLGGGAVAAGYWLKSSLTKNLETIADPFAHLPTRAPTQSVPKGEDPAVNILVLGTDSRISAGDPSKWQAGAQRTDAMMIMQIAGDRKSVTVMSIPRDSWVDIPGHGQAKINAAYSYGGPTLAIQTVEALTGIHLDHFVIADFESFATMTDELGGVTINLKQPQTLAGKSFHEGAQLLTGKQALAYVRERYSLPEGDFDRVRRQQSWMRAIVRQIGQNGTLKSPTALYSFLKVASASVSVDDGFSLEQMQALGESLKNVGSGITFFTAPTAGTGTSADGQSIVLLDQAADAPIFKALAEGKGYKYLQDNPGAATLLPSVVN</sequence>
<keyword evidence="4" id="KW-1185">Reference proteome</keyword>
<name>A0ABY1VNS2_9ACTO</name>
<protein>
    <submittedName>
        <fullName evidence="3">Regulatory protein msrR</fullName>
    </submittedName>
</protein>
<dbReference type="InterPro" id="IPR050922">
    <property type="entry name" value="LytR/CpsA/Psr_CW_biosynth"/>
</dbReference>
<evidence type="ECO:0000256" key="1">
    <source>
        <dbReference type="ARBA" id="ARBA00006068"/>
    </source>
</evidence>
<evidence type="ECO:0000313" key="3">
    <source>
        <dbReference type="EMBL" id="SPT53760.1"/>
    </source>
</evidence>